<gene>
    <name evidence="2" type="ORF">TIFTF001_003077</name>
</gene>
<accession>A0AA88CUQ9</accession>
<organism evidence="2 3">
    <name type="scientific">Ficus carica</name>
    <name type="common">Common fig</name>
    <dbReference type="NCBI Taxonomy" id="3494"/>
    <lineage>
        <taxon>Eukaryota</taxon>
        <taxon>Viridiplantae</taxon>
        <taxon>Streptophyta</taxon>
        <taxon>Embryophyta</taxon>
        <taxon>Tracheophyta</taxon>
        <taxon>Spermatophyta</taxon>
        <taxon>Magnoliopsida</taxon>
        <taxon>eudicotyledons</taxon>
        <taxon>Gunneridae</taxon>
        <taxon>Pentapetalae</taxon>
        <taxon>rosids</taxon>
        <taxon>fabids</taxon>
        <taxon>Rosales</taxon>
        <taxon>Moraceae</taxon>
        <taxon>Ficeae</taxon>
        <taxon>Ficus</taxon>
    </lineage>
</organism>
<dbReference type="EMBL" id="BTGU01000003">
    <property type="protein sequence ID" value="GMN31031.1"/>
    <property type="molecule type" value="Genomic_DNA"/>
</dbReference>
<dbReference type="Proteomes" id="UP001187192">
    <property type="component" value="Unassembled WGS sequence"/>
</dbReference>
<reference evidence="2" key="1">
    <citation type="submission" date="2023-07" db="EMBL/GenBank/DDBJ databases">
        <title>draft genome sequence of fig (Ficus carica).</title>
        <authorList>
            <person name="Takahashi T."/>
            <person name="Nishimura K."/>
        </authorList>
    </citation>
    <scope>NUCLEOTIDE SEQUENCE</scope>
</reference>
<name>A0AA88CUQ9_FICCA</name>
<dbReference type="AlphaFoldDB" id="A0AA88CUQ9"/>
<protein>
    <submittedName>
        <fullName evidence="2">Uncharacterized protein</fullName>
    </submittedName>
</protein>
<evidence type="ECO:0000313" key="2">
    <source>
        <dbReference type="EMBL" id="GMN31031.1"/>
    </source>
</evidence>
<feature type="compositionally biased region" description="Low complexity" evidence="1">
    <location>
        <begin position="1"/>
        <end position="10"/>
    </location>
</feature>
<proteinExistence type="predicted"/>
<comment type="caution">
    <text evidence="2">The sequence shown here is derived from an EMBL/GenBank/DDBJ whole genome shotgun (WGS) entry which is preliminary data.</text>
</comment>
<evidence type="ECO:0000256" key="1">
    <source>
        <dbReference type="SAM" id="MobiDB-lite"/>
    </source>
</evidence>
<evidence type="ECO:0000313" key="3">
    <source>
        <dbReference type="Proteomes" id="UP001187192"/>
    </source>
</evidence>
<sequence>MARLTAMAPAERVEEEAEEVF</sequence>
<feature type="region of interest" description="Disordered" evidence="1">
    <location>
        <begin position="1"/>
        <end position="21"/>
    </location>
</feature>
<keyword evidence="3" id="KW-1185">Reference proteome</keyword>